<dbReference type="EMBL" id="AXCM01005398">
    <property type="status" value="NOT_ANNOTATED_CDS"/>
    <property type="molecule type" value="Genomic_DNA"/>
</dbReference>
<evidence type="ECO:0000313" key="4">
    <source>
        <dbReference type="Proteomes" id="UP000075883"/>
    </source>
</evidence>
<dbReference type="VEuPathDB" id="VectorBase:ACUA021933"/>
<reference evidence="3" key="2">
    <citation type="submission" date="2020-05" db="UniProtKB">
        <authorList>
            <consortium name="EnsemblMetazoa"/>
        </authorList>
    </citation>
    <scope>IDENTIFICATION</scope>
    <source>
        <strain evidence="3">A-37</strain>
    </source>
</reference>
<feature type="transmembrane region" description="Helical" evidence="2">
    <location>
        <begin position="38"/>
        <end position="58"/>
    </location>
</feature>
<sequence>MLPTYQRVASGNGASGTTNGSVTNPLLGRRSFRSREKCLILLVLSTFGFVCFGGFFFLPDNFSADRVLKAYKQFQRAGPEIFIPAPPPAHGRTGEEDIHKQDDRVKLQEKIRKELPDDFLEKPDTGGGDDGGGGGEEPEAADEHRKGGPIEEPDQTNRLPGGVGVVAGPAIEGPDGVVQPPQNALEQEEGSDAEQSEKRHQSPRLTAGFIFNASVGEDPDQAVREKRDKVKELAVRLIALLPWATTARNSLCAQICRTAADVSNVKARPASVRLTDETGPPLPPEWALEWQTGWRRFPVERKPMLNCLQRVYVTTKR</sequence>
<accession>A0A182MMM9</accession>
<keyword evidence="2" id="KW-1133">Transmembrane helix</keyword>
<feature type="region of interest" description="Disordered" evidence="1">
    <location>
        <begin position="1"/>
        <end position="26"/>
    </location>
</feature>
<dbReference type="Proteomes" id="UP000075883">
    <property type="component" value="Unassembled WGS sequence"/>
</dbReference>
<protein>
    <submittedName>
        <fullName evidence="3">Uncharacterized protein</fullName>
    </submittedName>
</protein>
<evidence type="ECO:0000256" key="2">
    <source>
        <dbReference type="SAM" id="Phobius"/>
    </source>
</evidence>
<dbReference type="STRING" id="139723.A0A182MMM9"/>
<organism evidence="3 4">
    <name type="scientific">Anopheles culicifacies</name>
    <dbReference type="NCBI Taxonomy" id="139723"/>
    <lineage>
        <taxon>Eukaryota</taxon>
        <taxon>Metazoa</taxon>
        <taxon>Ecdysozoa</taxon>
        <taxon>Arthropoda</taxon>
        <taxon>Hexapoda</taxon>
        <taxon>Insecta</taxon>
        <taxon>Pterygota</taxon>
        <taxon>Neoptera</taxon>
        <taxon>Endopterygota</taxon>
        <taxon>Diptera</taxon>
        <taxon>Nematocera</taxon>
        <taxon>Culicoidea</taxon>
        <taxon>Culicidae</taxon>
        <taxon>Anophelinae</taxon>
        <taxon>Anopheles</taxon>
        <taxon>culicifacies species complex</taxon>
    </lineage>
</organism>
<keyword evidence="2" id="KW-0472">Membrane</keyword>
<name>A0A182MMM9_9DIPT</name>
<dbReference type="EnsemblMetazoa" id="ACUA021933-RA">
    <property type="protein sequence ID" value="ACUA021933-PA"/>
    <property type="gene ID" value="ACUA021933"/>
</dbReference>
<keyword evidence="4" id="KW-1185">Reference proteome</keyword>
<keyword evidence="2" id="KW-0812">Transmembrane</keyword>
<reference evidence="4" key="1">
    <citation type="submission" date="2013-09" db="EMBL/GenBank/DDBJ databases">
        <title>The Genome Sequence of Anopheles culicifacies species A.</title>
        <authorList>
            <consortium name="The Broad Institute Genomics Platform"/>
            <person name="Neafsey D.E."/>
            <person name="Besansky N."/>
            <person name="Howell P."/>
            <person name="Walton C."/>
            <person name="Young S.K."/>
            <person name="Zeng Q."/>
            <person name="Gargeya S."/>
            <person name="Fitzgerald M."/>
            <person name="Haas B."/>
            <person name="Abouelleil A."/>
            <person name="Allen A.W."/>
            <person name="Alvarado L."/>
            <person name="Arachchi H.M."/>
            <person name="Berlin A.M."/>
            <person name="Chapman S.B."/>
            <person name="Gainer-Dewar J."/>
            <person name="Goldberg J."/>
            <person name="Griggs A."/>
            <person name="Gujja S."/>
            <person name="Hansen M."/>
            <person name="Howarth C."/>
            <person name="Imamovic A."/>
            <person name="Ireland A."/>
            <person name="Larimer J."/>
            <person name="McCowan C."/>
            <person name="Murphy C."/>
            <person name="Pearson M."/>
            <person name="Poon T.W."/>
            <person name="Priest M."/>
            <person name="Roberts A."/>
            <person name="Saif S."/>
            <person name="Shea T."/>
            <person name="Sisk P."/>
            <person name="Sykes S."/>
            <person name="Wortman J."/>
            <person name="Nusbaum C."/>
            <person name="Birren B."/>
        </authorList>
    </citation>
    <scope>NUCLEOTIDE SEQUENCE [LARGE SCALE GENOMIC DNA]</scope>
    <source>
        <strain evidence="4">A-37</strain>
    </source>
</reference>
<dbReference type="AlphaFoldDB" id="A0A182MMM9"/>
<evidence type="ECO:0000256" key="1">
    <source>
        <dbReference type="SAM" id="MobiDB-lite"/>
    </source>
</evidence>
<evidence type="ECO:0000313" key="3">
    <source>
        <dbReference type="EnsemblMetazoa" id="ACUA021933-PA"/>
    </source>
</evidence>
<feature type="compositionally biased region" description="Low complexity" evidence="1">
    <location>
        <begin position="9"/>
        <end position="24"/>
    </location>
</feature>
<feature type="compositionally biased region" description="Gly residues" evidence="1">
    <location>
        <begin position="125"/>
        <end position="135"/>
    </location>
</feature>
<feature type="compositionally biased region" description="Basic and acidic residues" evidence="1">
    <location>
        <begin position="92"/>
        <end position="124"/>
    </location>
</feature>
<feature type="region of interest" description="Disordered" evidence="1">
    <location>
        <begin position="80"/>
        <end position="208"/>
    </location>
</feature>
<proteinExistence type="predicted"/>